<dbReference type="GO" id="GO:0046872">
    <property type="term" value="F:metal ion binding"/>
    <property type="evidence" value="ECO:0007669"/>
    <property type="project" value="InterPro"/>
</dbReference>
<dbReference type="OrthoDB" id="596345at2"/>
<dbReference type="EMBL" id="QPMM01000002">
    <property type="protein sequence ID" value="RFS24467.1"/>
    <property type="molecule type" value="Genomic_DNA"/>
</dbReference>
<gene>
    <name evidence="4" type="ORF">DVR12_04455</name>
</gene>
<dbReference type="InterPro" id="IPR015914">
    <property type="entry name" value="PAPs_N"/>
</dbReference>
<proteinExistence type="predicted"/>
<sequence>MNNNSEHPRRKFLGQISKAGIIGLTGLKASSNSNRNAPEPDHIFLCKPYLQFPGPQTISVNWLTAKPCYSWVTYGTNGQLDKKAHHVTNGLVDAHNRQHCIRLDNLEPGKQYQYKIFSKDILSFEPYKLTYGETIESPVYAFTAPDPNAKEVSWLILNDIHDRPASIPHLISLHGNDPYNFVFLNGDMFDYQADEKQIIDHLLTPCGEAFSTQTPFMYVRGNHETRGKYAREWHQYFDNPGQGYYFSFQAGPVAAIVLDTGEDKEDNTPVYAGIVDFDNYREQQAHWLEQQLQSKAFRKAKYKIVMMHIPHYQSGDWHGVMHCRQLFGPLFNKYKIDMLICGHTHKYGVYAPSKGEHEYPLIIGGGPQDGKRTLIKIKADQSQLKLEMLRDDGTKVGEYTLK</sequence>
<evidence type="ECO:0000259" key="2">
    <source>
        <dbReference type="Pfam" id="PF00149"/>
    </source>
</evidence>
<dbReference type="SUPFAM" id="SSF49363">
    <property type="entry name" value="Purple acid phosphatase, N-terminal domain"/>
    <property type="match status" value="1"/>
</dbReference>
<dbReference type="AlphaFoldDB" id="A0A3E1YDX0"/>
<dbReference type="Gene3D" id="2.60.40.380">
    <property type="entry name" value="Purple acid phosphatase-like, N-terminal"/>
    <property type="match status" value="1"/>
</dbReference>
<evidence type="ECO:0000259" key="3">
    <source>
        <dbReference type="Pfam" id="PF16656"/>
    </source>
</evidence>
<dbReference type="Pfam" id="PF16656">
    <property type="entry name" value="Pur_ac_phosph_N"/>
    <property type="match status" value="1"/>
</dbReference>
<dbReference type="InterPro" id="IPR029052">
    <property type="entry name" value="Metallo-depent_PP-like"/>
</dbReference>
<feature type="domain" description="Calcineurin-like phosphoesterase" evidence="2">
    <location>
        <begin position="155"/>
        <end position="347"/>
    </location>
</feature>
<dbReference type="GO" id="GO:0003993">
    <property type="term" value="F:acid phosphatase activity"/>
    <property type="evidence" value="ECO:0007669"/>
    <property type="project" value="InterPro"/>
</dbReference>
<dbReference type="InterPro" id="IPR008963">
    <property type="entry name" value="Purple_acid_Pase-like_N"/>
</dbReference>
<protein>
    <submittedName>
        <fullName evidence="4">Metallophosphoesterase</fullName>
    </submittedName>
</protein>
<dbReference type="InterPro" id="IPR004843">
    <property type="entry name" value="Calcineurin-like_PHP"/>
</dbReference>
<dbReference type="Pfam" id="PF00149">
    <property type="entry name" value="Metallophos"/>
    <property type="match status" value="1"/>
</dbReference>
<organism evidence="4 5">
    <name type="scientific">Chitinophaga silvatica</name>
    <dbReference type="NCBI Taxonomy" id="2282649"/>
    <lineage>
        <taxon>Bacteria</taxon>
        <taxon>Pseudomonadati</taxon>
        <taxon>Bacteroidota</taxon>
        <taxon>Chitinophagia</taxon>
        <taxon>Chitinophagales</taxon>
        <taxon>Chitinophagaceae</taxon>
        <taxon>Chitinophaga</taxon>
    </lineage>
</organism>
<feature type="domain" description="Purple acid phosphatase N-terminal" evidence="3">
    <location>
        <begin position="48"/>
        <end position="120"/>
    </location>
</feature>
<dbReference type="Gene3D" id="3.60.21.10">
    <property type="match status" value="1"/>
</dbReference>
<dbReference type="Proteomes" id="UP000260644">
    <property type="component" value="Unassembled WGS sequence"/>
</dbReference>
<evidence type="ECO:0000256" key="1">
    <source>
        <dbReference type="ARBA" id="ARBA00022729"/>
    </source>
</evidence>
<keyword evidence="5" id="KW-1185">Reference proteome</keyword>
<keyword evidence="1" id="KW-0732">Signal</keyword>
<accession>A0A3E1YDX0</accession>
<dbReference type="PANTHER" id="PTHR45867:SF3">
    <property type="entry name" value="ACID PHOSPHATASE TYPE 7"/>
    <property type="match status" value="1"/>
</dbReference>
<name>A0A3E1YDX0_9BACT</name>
<reference evidence="4 5" key="1">
    <citation type="submission" date="2018-07" db="EMBL/GenBank/DDBJ databases">
        <title>Chitinophaga K2CV101002-2 sp. nov., isolated from a monsoon evergreen broad-leaved forest soil.</title>
        <authorList>
            <person name="Lv Y."/>
        </authorList>
    </citation>
    <scope>NUCLEOTIDE SEQUENCE [LARGE SCALE GENOMIC DNA]</scope>
    <source>
        <strain evidence="4 5">GDMCC 1.1288</strain>
    </source>
</reference>
<evidence type="ECO:0000313" key="5">
    <source>
        <dbReference type="Proteomes" id="UP000260644"/>
    </source>
</evidence>
<dbReference type="PANTHER" id="PTHR45867">
    <property type="entry name" value="PURPLE ACID PHOSPHATASE"/>
    <property type="match status" value="1"/>
</dbReference>
<dbReference type="RefSeq" id="WP_116974276.1">
    <property type="nucleotide sequence ID" value="NZ_QPMM01000002.1"/>
</dbReference>
<comment type="caution">
    <text evidence="4">The sequence shown here is derived from an EMBL/GenBank/DDBJ whole genome shotgun (WGS) entry which is preliminary data.</text>
</comment>
<evidence type="ECO:0000313" key="4">
    <source>
        <dbReference type="EMBL" id="RFS24467.1"/>
    </source>
</evidence>
<dbReference type="SUPFAM" id="SSF56300">
    <property type="entry name" value="Metallo-dependent phosphatases"/>
    <property type="match status" value="1"/>
</dbReference>